<sequence>MPPCTACHLCHSAAASSAKRCLGGSSRDDQRRTDPLHALGTEEAEAEAGADPDTAVKVGTIALRAAGSIDDPGTCTLVAAEAASGILVGPSASAAGATPSGVIGAKAPASVTTASAAAAPSGAGVPSTSGPATAAGASALPPVAAVPSASSASRSITSPA</sequence>
<proteinExistence type="predicted"/>
<evidence type="ECO:0000313" key="2">
    <source>
        <dbReference type="EMBL" id="TKW10815.1"/>
    </source>
</evidence>
<reference evidence="2" key="1">
    <citation type="submission" date="2019-03" db="EMBL/GenBank/DDBJ databases">
        <title>WGS assembly of Setaria viridis.</title>
        <authorList>
            <person name="Huang P."/>
            <person name="Jenkins J."/>
            <person name="Grimwood J."/>
            <person name="Barry K."/>
            <person name="Healey A."/>
            <person name="Mamidi S."/>
            <person name="Sreedasyam A."/>
            <person name="Shu S."/>
            <person name="Feldman M."/>
            <person name="Wu J."/>
            <person name="Yu Y."/>
            <person name="Chen C."/>
            <person name="Johnson J."/>
            <person name="Rokhsar D."/>
            <person name="Baxter I."/>
            <person name="Schmutz J."/>
            <person name="Brutnell T."/>
            <person name="Kellogg E."/>
        </authorList>
    </citation>
    <scope>NUCLEOTIDE SEQUENCE [LARGE SCALE GENOMIC DNA]</scope>
</reference>
<dbReference type="Proteomes" id="UP000298652">
    <property type="component" value="Chromosome 6"/>
</dbReference>
<gene>
    <name evidence="2" type="ORF">SEVIR_6G192500v2</name>
</gene>
<feature type="region of interest" description="Disordered" evidence="1">
    <location>
        <begin position="16"/>
        <end position="52"/>
    </location>
</feature>
<feature type="compositionally biased region" description="Basic and acidic residues" evidence="1">
    <location>
        <begin position="26"/>
        <end position="35"/>
    </location>
</feature>
<dbReference type="Gramene" id="TKW10815">
    <property type="protein sequence ID" value="TKW10815"/>
    <property type="gene ID" value="SEVIR_6G192500v2"/>
</dbReference>
<dbReference type="AlphaFoldDB" id="A0A4U6U8C4"/>
<evidence type="ECO:0000256" key="1">
    <source>
        <dbReference type="SAM" id="MobiDB-lite"/>
    </source>
</evidence>
<organism evidence="2 3">
    <name type="scientific">Setaria viridis</name>
    <name type="common">Green bristlegrass</name>
    <name type="synonym">Setaria italica subsp. viridis</name>
    <dbReference type="NCBI Taxonomy" id="4556"/>
    <lineage>
        <taxon>Eukaryota</taxon>
        <taxon>Viridiplantae</taxon>
        <taxon>Streptophyta</taxon>
        <taxon>Embryophyta</taxon>
        <taxon>Tracheophyta</taxon>
        <taxon>Spermatophyta</taxon>
        <taxon>Magnoliopsida</taxon>
        <taxon>Liliopsida</taxon>
        <taxon>Poales</taxon>
        <taxon>Poaceae</taxon>
        <taxon>PACMAD clade</taxon>
        <taxon>Panicoideae</taxon>
        <taxon>Panicodae</taxon>
        <taxon>Paniceae</taxon>
        <taxon>Cenchrinae</taxon>
        <taxon>Setaria</taxon>
    </lineage>
</organism>
<name>A0A4U6U8C4_SETVI</name>
<dbReference type="EMBL" id="CM016557">
    <property type="protein sequence ID" value="TKW10815.1"/>
    <property type="molecule type" value="Genomic_DNA"/>
</dbReference>
<keyword evidence="3" id="KW-1185">Reference proteome</keyword>
<protein>
    <submittedName>
        <fullName evidence="2">Uncharacterized protein</fullName>
    </submittedName>
</protein>
<evidence type="ECO:0000313" key="3">
    <source>
        <dbReference type="Proteomes" id="UP000298652"/>
    </source>
</evidence>
<feature type="region of interest" description="Disordered" evidence="1">
    <location>
        <begin position="110"/>
        <end position="160"/>
    </location>
</feature>
<accession>A0A4U6U8C4</accession>